<feature type="region of interest" description="Disordered" evidence="3">
    <location>
        <begin position="99"/>
        <end position="140"/>
    </location>
</feature>
<dbReference type="GO" id="GO:0008135">
    <property type="term" value="F:translation factor activity, RNA binding"/>
    <property type="evidence" value="ECO:0007669"/>
    <property type="project" value="TreeGrafter"/>
</dbReference>
<dbReference type="EMBL" id="CAJGYM010000040">
    <property type="protein sequence ID" value="CAD6194063.1"/>
    <property type="molecule type" value="Genomic_DNA"/>
</dbReference>
<feature type="compositionally biased region" description="Basic and acidic residues" evidence="3">
    <location>
        <begin position="171"/>
        <end position="190"/>
    </location>
</feature>
<keyword evidence="6" id="KW-1185">Reference proteome</keyword>
<dbReference type="GO" id="GO:0000900">
    <property type="term" value="F:mRNA regulatory element binding translation repressor activity"/>
    <property type="evidence" value="ECO:0007669"/>
    <property type="project" value="TreeGrafter"/>
</dbReference>
<feature type="domain" description="RRM" evidence="4">
    <location>
        <begin position="344"/>
        <end position="445"/>
    </location>
</feature>
<evidence type="ECO:0000313" key="5">
    <source>
        <dbReference type="EMBL" id="CAD6194063.1"/>
    </source>
</evidence>
<keyword evidence="1 2" id="KW-0694">RNA-binding</keyword>
<dbReference type="InterPro" id="IPR000504">
    <property type="entry name" value="RRM_dom"/>
</dbReference>
<reference evidence="5" key="1">
    <citation type="submission" date="2020-10" db="EMBL/GenBank/DDBJ databases">
        <authorList>
            <person name="Kikuchi T."/>
        </authorList>
    </citation>
    <scope>NUCLEOTIDE SEQUENCE</scope>
    <source>
        <strain evidence="5">NKZ352</strain>
    </source>
</reference>
<protein>
    <recommendedName>
        <fullName evidence="4">RRM domain-containing protein</fullName>
    </recommendedName>
</protein>
<feature type="compositionally biased region" description="Acidic residues" evidence="3">
    <location>
        <begin position="161"/>
        <end position="170"/>
    </location>
</feature>
<feature type="compositionally biased region" description="Basic and acidic residues" evidence="3">
    <location>
        <begin position="102"/>
        <end position="115"/>
    </location>
</feature>
<dbReference type="InterPro" id="IPR032296">
    <property type="entry name" value="CEBP_ZZ"/>
</dbReference>
<organism evidence="5 6">
    <name type="scientific">Caenorhabditis auriculariae</name>
    <dbReference type="NCBI Taxonomy" id="2777116"/>
    <lineage>
        <taxon>Eukaryota</taxon>
        <taxon>Metazoa</taxon>
        <taxon>Ecdysozoa</taxon>
        <taxon>Nematoda</taxon>
        <taxon>Chromadorea</taxon>
        <taxon>Rhabditida</taxon>
        <taxon>Rhabditina</taxon>
        <taxon>Rhabditomorpha</taxon>
        <taxon>Rhabditoidea</taxon>
        <taxon>Rhabditidae</taxon>
        <taxon>Peloderinae</taxon>
        <taxon>Caenorhabditis</taxon>
    </lineage>
</organism>
<dbReference type="OrthoDB" id="10033548at2759"/>
<dbReference type="GO" id="GO:2000766">
    <property type="term" value="P:negative regulation of cytoplasmic translation"/>
    <property type="evidence" value="ECO:0007669"/>
    <property type="project" value="TreeGrafter"/>
</dbReference>
<dbReference type="GO" id="GO:0043022">
    <property type="term" value="F:ribosome binding"/>
    <property type="evidence" value="ECO:0007669"/>
    <property type="project" value="TreeGrafter"/>
</dbReference>
<accession>A0A8S1HCA4</accession>
<dbReference type="CDD" id="cd12726">
    <property type="entry name" value="RRM2_CPEB2_like"/>
    <property type="match status" value="1"/>
</dbReference>
<dbReference type="PROSITE" id="PS50102">
    <property type="entry name" value="RRM"/>
    <property type="match status" value="2"/>
</dbReference>
<evidence type="ECO:0000256" key="2">
    <source>
        <dbReference type="PROSITE-ProRule" id="PRU00176"/>
    </source>
</evidence>
<dbReference type="GO" id="GO:0003730">
    <property type="term" value="F:mRNA 3'-UTR binding"/>
    <property type="evidence" value="ECO:0007669"/>
    <property type="project" value="InterPro"/>
</dbReference>
<feature type="domain" description="RRM" evidence="4">
    <location>
        <begin position="468"/>
        <end position="546"/>
    </location>
</feature>
<gene>
    <name evidence="5" type="ORF">CAUJ_LOCUS9982</name>
</gene>
<dbReference type="GO" id="GO:0005737">
    <property type="term" value="C:cytoplasm"/>
    <property type="evidence" value="ECO:0007669"/>
    <property type="project" value="TreeGrafter"/>
</dbReference>
<feature type="compositionally biased region" description="Polar residues" evidence="3">
    <location>
        <begin position="131"/>
        <end position="140"/>
    </location>
</feature>
<dbReference type="CDD" id="cd19757">
    <property type="entry name" value="Bbox1"/>
    <property type="match status" value="1"/>
</dbReference>
<sequence length="604" mass="70055">MKSEQRGQNVSSSAYGKQVSYFARLRKLLDVPEEKSENLKQYNFLVFEKEELKALKTVYFDGRHFLVFLSTIVDEQRIMSKPKRGFLSLVDDDFWGTGDGSASEKQKPAGRRKSESSAANGDRADDDRFPQDQNSSDALDLSQLHTQYYNQTVQNKKSCDGDNDDEDDVNDKDKNREDGVEGGEDVKATESFELDEDDEEEWCSVKGSSHGRKRDKICDELDENLRKKKDKLDFSDDDEKDLKDSGRESAASVDAYHIRAFLEGPFDVLDEKFFDHYEQVRRGLEEPCASKVVQQLKRPPPSSEPRYRDKSIVVVPHFREPDRRMGRYSKYYYHHNIGPEVYSRKVFVGGLPACVTEDEITMFFSRYGRLHVDWPSKHYPSNLDTSSSSQEQLEPKRRHQHLGYVFLLFERERSVRELVSDCFEEEEGLFINLLNCGGCDTIRVQIRPWLLADAEFLMDINVQVNSKLVAFIGGVPRPLKAVELAHFFEQTYGNVVCVGIDIDNKFKYPRGSGRVAFSNYEAYVQAITDRYIVLDHEDIHKRVEIKPYFFHNQSCEECSGRYHRQHAPYFCPSLECFQYYCEACWHKMHSLPSRFHHMPVVKGV</sequence>
<dbReference type="SMART" id="SM00360">
    <property type="entry name" value="RRM"/>
    <property type="match status" value="2"/>
</dbReference>
<dbReference type="InterPro" id="IPR035979">
    <property type="entry name" value="RBD_domain_sf"/>
</dbReference>
<dbReference type="GO" id="GO:0005634">
    <property type="term" value="C:nucleus"/>
    <property type="evidence" value="ECO:0007669"/>
    <property type="project" value="TreeGrafter"/>
</dbReference>
<dbReference type="Gene3D" id="4.10.640.40">
    <property type="entry name" value="Cytoplasmic polyadenylation element-binding protein, ZZ domain"/>
    <property type="match status" value="1"/>
</dbReference>
<feature type="compositionally biased region" description="Acidic residues" evidence="3">
    <location>
        <begin position="192"/>
        <end position="202"/>
    </location>
</feature>
<evidence type="ECO:0000259" key="4">
    <source>
        <dbReference type="PROSITE" id="PS50102"/>
    </source>
</evidence>
<dbReference type="FunFam" id="3.30.70.330:FF:000483">
    <property type="entry name" value="Cytoplasmic polyadenylation element-binding protein 2"/>
    <property type="match status" value="1"/>
</dbReference>
<dbReference type="CDD" id="cd12724">
    <property type="entry name" value="RRM1_CPEB2_like"/>
    <property type="match status" value="1"/>
</dbReference>
<evidence type="ECO:0000313" key="6">
    <source>
        <dbReference type="Proteomes" id="UP000835052"/>
    </source>
</evidence>
<dbReference type="SUPFAM" id="SSF54928">
    <property type="entry name" value="RNA-binding domain, RBD"/>
    <property type="match status" value="1"/>
</dbReference>
<dbReference type="PANTHER" id="PTHR12566:SF12">
    <property type="entry name" value="TRANSLATIONAL REGULATOR ORB2"/>
    <property type="match status" value="1"/>
</dbReference>
<dbReference type="Pfam" id="PF16366">
    <property type="entry name" value="CEBP_ZZ"/>
    <property type="match status" value="1"/>
</dbReference>
<name>A0A8S1HCA4_9PELO</name>
<proteinExistence type="predicted"/>
<dbReference type="Gene3D" id="3.30.70.330">
    <property type="match status" value="2"/>
</dbReference>
<evidence type="ECO:0000256" key="3">
    <source>
        <dbReference type="SAM" id="MobiDB-lite"/>
    </source>
</evidence>
<dbReference type="AlphaFoldDB" id="A0A8S1HCA4"/>
<dbReference type="Proteomes" id="UP000835052">
    <property type="component" value="Unassembled WGS sequence"/>
</dbReference>
<dbReference type="Pfam" id="PF16367">
    <property type="entry name" value="RRM_7"/>
    <property type="match status" value="1"/>
</dbReference>
<evidence type="ECO:0000256" key="1">
    <source>
        <dbReference type="ARBA" id="ARBA00022884"/>
    </source>
</evidence>
<dbReference type="PANTHER" id="PTHR12566">
    <property type="entry name" value="CYTOPLASMIC POLYADENYLATION ELEMENT BINDING PROTEIN CPEB"/>
    <property type="match status" value="1"/>
</dbReference>
<dbReference type="InterPro" id="IPR034819">
    <property type="entry name" value="CPEB"/>
</dbReference>
<dbReference type="InterPro" id="IPR012677">
    <property type="entry name" value="Nucleotide-bd_a/b_plait_sf"/>
</dbReference>
<comment type="caution">
    <text evidence="5">The sequence shown here is derived from an EMBL/GenBank/DDBJ whole genome shotgun (WGS) entry which is preliminary data.</text>
</comment>
<dbReference type="InterPro" id="IPR038446">
    <property type="entry name" value="CEBP_ZZ_sf"/>
</dbReference>
<feature type="region of interest" description="Disordered" evidence="3">
    <location>
        <begin position="153"/>
        <end position="213"/>
    </location>
</feature>